<evidence type="ECO:0000313" key="3">
    <source>
        <dbReference type="Proteomes" id="UP000268436"/>
    </source>
</evidence>
<dbReference type="Proteomes" id="UP000280228">
    <property type="component" value="Chromosome"/>
</dbReference>
<protein>
    <submittedName>
        <fullName evidence="1">Uncharacterized protein</fullName>
    </submittedName>
</protein>
<evidence type="ECO:0000313" key="1">
    <source>
        <dbReference type="EMBL" id="AZQ94267.1"/>
    </source>
</evidence>
<dbReference type="EMBL" id="CP034662">
    <property type="protein sequence ID" value="AZQ94267.1"/>
    <property type="molecule type" value="Genomic_DNA"/>
</dbReference>
<accession>A0A3Q9GEN1</accession>
<keyword evidence="3" id="KW-1185">Reference proteome</keyword>
<name>A0A3Q9GEN1_MORCA</name>
<proteinExistence type="predicted"/>
<dbReference type="AlphaFoldDB" id="A0A3Q9GEN1"/>
<dbReference type="Proteomes" id="UP000268436">
    <property type="component" value="Unassembled WGS sequence"/>
</dbReference>
<sequence length="59" mass="7095">MLIAAIYQVFLKVIHSFCGKVFWVYEGQIWQTWKIFGDLINNLSSYLLRKFLEYCLTSR</sequence>
<gene>
    <name evidence="1" type="ORF">EJK53_0335</name>
    <name evidence="2" type="ORF">EJK54_0491</name>
</gene>
<organism evidence="1 4">
    <name type="scientific">Moraxella catarrhalis</name>
    <name type="common">Branhamella catarrhalis</name>
    <dbReference type="NCBI Taxonomy" id="480"/>
    <lineage>
        <taxon>Bacteria</taxon>
        <taxon>Pseudomonadati</taxon>
        <taxon>Pseudomonadota</taxon>
        <taxon>Gammaproteobacteria</taxon>
        <taxon>Moraxellales</taxon>
        <taxon>Moraxellaceae</taxon>
        <taxon>Moraxella</taxon>
    </lineage>
</organism>
<evidence type="ECO:0000313" key="2">
    <source>
        <dbReference type="EMBL" id="RUO11827.1"/>
    </source>
</evidence>
<dbReference type="EMBL" id="RYER01000027">
    <property type="protein sequence ID" value="RUO11827.1"/>
    <property type="molecule type" value="Genomic_DNA"/>
</dbReference>
<reference evidence="3 4" key="1">
    <citation type="submission" date="2018-12" db="EMBL/GenBank/DDBJ databases">
        <title>Persistence of Moraxella catarrhalis in Chronic Obstructive Pulmonary Disease and Regulation of the Hag/MID Adhesin.</title>
        <authorList>
            <person name="Murphy T."/>
            <person name="Zhao X."/>
            <person name="Vyas G."/>
            <person name="Aluvathingal J."/>
            <person name="Nadendla S."/>
            <person name="Tallon L."/>
            <person name="Tettelin H."/>
        </authorList>
    </citation>
    <scope>NUCLEOTIDE SEQUENCE [LARGE SCALE GENOMIC DNA]</scope>
    <source>
        <strain evidence="2 3">173P27B1</strain>
        <strain evidence="1 4">46P58B1</strain>
    </source>
</reference>
<evidence type="ECO:0000313" key="4">
    <source>
        <dbReference type="Proteomes" id="UP000280228"/>
    </source>
</evidence>